<dbReference type="OrthoDB" id="10039976at2759"/>
<evidence type="ECO:0000256" key="8">
    <source>
        <dbReference type="RuleBase" id="RU365086"/>
    </source>
</evidence>
<comment type="pathway">
    <text evidence="8">Nucleotide-sugar biosynthesis; UDP-N-acetyl-alpha-D-glucosamine biosynthesis; N-acetyl-alpha-D-glucosamine 1-phosphate from alpha-D-glucosamine 6-phosphate (route I): step 1/2.</text>
</comment>
<name>A0A507FJL1_9FUNG</name>
<dbReference type="GO" id="GO:0006048">
    <property type="term" value="P:UDP-N-acetylglucosamine biosynthetic process"/>
    <property type="evidence" value="ECO:0007669"/>
    <property type="project" value="UniProtKB-UniRule"/>
</dbReference>
<evidence type="ECO:0000256" key="1">
    <source>
        <dbReference type="ARBA" id="ARBA00004184"/>
    </source>
</evidence>
<dbReference type="Pfam" id="PF00583">
    <property type="entry name" value="Acetyltransf_1"/>
    <property type="match status" value="1"/>
</dbReference>
<dbReference type="STRING" id="246404.A0A507FJL1"/>
<evidence type="ECO:0000256" key="2">
    <source>
        <dbReference type="ARBA" id="ARBA00004586"/>
    </source>
</evidence>
<dbReference type="AlphaFoldDB" id="A0A507FJL1"/>
<dbReference type="Gene3D" id="3.40.630.30">
    <property type="match status" value="1"/>
</dbReference>
<comment type="catalytic activity">
    <reaction evidence="8">
        <text>D-glucosamine 6-phosphate + acetyl-CoA = N-acetyl-D-glucosamine 6-phosphate + CoA + H(+)</text>
        <dbReference type="Rhea" id="RHEA:10292"/>
        <dbReference type="ChEBI" id="CHEBI:15378"/>
        <dbReference type="ChEBI" id="CHEBI:57287"/>
        <dbReference type="ChEBI" id="CHEBI:57288"/>
        <dbReference type="ChEBI" id="CHEBI:57513"/>
        <dbReference type="ChEBI" id="CHEBI:58725"/>
        <dbReference type="EC" id="2.3.1.4"/>
    </reaction>
</comment>
<organism evidence="10 11">
    <name type="scientific">Chytriomyces confervae</name>
    <dbReference type="NCBI Taxonomy" id="246404"/>
    <lineage>
        <taxon>Eukaryota</taxon>
        <taxon>Fungi</taxon>
        <taxon>Fungi incertae sedis</taxon>
        <taxon>Chytridiomycota</taxon>
        <taxon>Chytridiomycota incertae sedis</taxon>
        <taxon>Chytridiomycetes</taxon>
        <taxon>Chytridiales</taxon>
        <taxon>Chytriomycetaceae</taxon>
        <taxon>Chytriomyces</taxon>
    </lineage>
</organism>
<dbReference type="GO" id="GO:0004343">
    <property type="term" value="F:glucosamine 6-phosphate N-acetyltransferase activity"/>
    <property type="evidence" value="ECO:0007669"/>
    <property type="project" value="UniProtKB-UniRule"/>
</dbReference>
<dbReference type="EC" id="2.3.1.4" evidence="8"/>
<evidence type="ECO:0000256" key="6">
    <source>
        <dbReference type="ARBA" id="ARBA00023136"/>
    </source>
</evidence>
<evidence type="ECO:0000256" key="7">
    <source>
        <dbReference type="ARBA" id="ARBA00023315"/>
    </source>
</evidence>
<dbReference type="InterPro" id="IPR016181">
    <property type="entry name" value="Acyl_CoA_acyltransferase"/>
</dbReference>
<dbReference type="UniPathway" id="UPA00113">
    <property type="reaction ID" value="UER00529"/>
</dbReference>
<dbReference type="GO" id="GO:0005789">
    <property type="term" value="C:endoplasmic reticulum membrane"/>
    <property type="evidence" value="ECO:0007669"/>
    <property type="project" value="UniProtKB-SubCell"/>
</dbReference>
<dbReference type="FunFam" id="3.40.630.30:FF:000048">
    <property type="entry name" value="Glucosamine 6-phosphate N-acetyltransferase"/>
    <property type="match status" value="1"/>
</dbReference>
<dbReference type="PROSITE" id="PS51186">
    <property type="entry name" value="GNAT"/>
    <property type="match status" value="1"/>
</dbReference>
<gene>
    <name evidence="10" type="ORF">CcCBS67573_g03474</name>
</gene>
<proteinExistence type="inferred from homology"/>
<dbReference type="PANTHER" id="PTHR13355">
    <property type="entry name" value="GLUCOSAMINE 6-PHOSPHATE N-ACETYLTRANSFERASE"/>
    <property type="match status" value="1"/>
</dbReference>
<evidence type="ECO:0000313" key="10">
    <source>
        <dbReference type="EMBL" id="TPX75257.1"/>
    </source>
</evidence>
<protein>
    <recommendedName>
        <fullName evidence="8">Glucosamine 6-phosphate N-acetyltransferase</fullName>
        <ecNumber evidence="8">2.3.1.4</ecNumber>
    </recommendedName>
</protein>
<keyword evidence="5" id="KW-0256">Endoplasmic reticulum</keyword>
<comment type="caution">
    <text evidence="10">The sequence shown here is derived from an EMBL/GenBank/DDBJ whole genome shotgun (WGS) entry which is preliminary data.</text>
</comment>
<keyword evidence="11" id="KW-1185">Reference proteome</keyword>
<evidence type="ECO:0000259" key="9">
    <source>
        <dbReference type="PROSITE" id="PS51186"/>
    </source>
</evidence>
<dbReference type="InterPro" id="IPR039143">
    <property type="entry name" value="GNPNAT1-like"/>
</dbReference>
<dbReference type="InterPro" id="IPR000182">
    <property type="entry name" value="GNAT_dom"/>
</dbReference>
<dbReference type="PANTHER" id="PTHR13355:SF11">
    <property type="entry name" value="GLUCOSAMINE 6-PHOSPHATE N-ACETYLTRANSFERASE"/>
    <property type="match status" value="1"/>
</dbReference>
<comment type="subcellular location">
    <subcellularLocation>
        <location evidence="1">Endomembrane system</location>
        <topology evidence="1">Peripheral membrane protein</topology>
    </subcellularLocation>
    <subcellularLocation>
        <location evidence="2">Endoplasmic reticulum membrane</location>
    </subcellularLocation>
</comment>
<sequence length="173" mass="19406">MALFSPSLISPQVIKSLKQGYAIRPLEKADYGKGFLETLGSLTTVGAVTKQQFEERFEYLKTRNDTYFTIVVEDIAKSRIIGAGSVVVERKFVHGCGLVGHIEDIVTAESARGLNLGRLIIETLKEIGRKNGCYKIDCSEKNIPFYQKCGFSQKEYEMAWYIPENDKAVQAKL</sequence>
<dbReference type="SUPFAM" id="SSF55729">
    <property type="entry name" value="Acyl-CoA N-acyltransferases (Nat)"/>
    <property type="match status" value="1"/>
</dbReference>
<dbReference type="EMBL" id="QEAP01000088">
    <property type="protein sequence ID" value="TPX75257.1"/>
    <property type="molecule type" value="Genomic_DNA"/>
</dbReference>
<evidence type="ECO:0000256" key="4">
    <source>
        <dbReference type="ARBA" id="ARBA00022679"/>
    </source>
</evidence>
<keyword evidence="4 8" id="KW-0808">Transferase</keyword>
<evidence type="ECO:0000256" key="5">
    <source>
        <dbReference type="ARBA" id="ARBA00022824"/>
    </source>
</evidence>
<comment type="subunit">
    <text evidence="3">Homodimer.</text>
</comment>
<dbReference type="Proteomes" id="UP000320333">
    <property type="component" value="Unassembled WGS sequence"/>
</dbReference>
<reference evidence="10 11" key="1">
    <citation type="journal article" date="2019" name="Sci. Rep.">
        <title>Comparative genomics of chytrid fungi reveal insights into the obligate biotrophic and pathogenic lifestyle of Synchytrium endobioticum.</title>
        <authorList>
            <person name="van de Vossenberg B.T.L.H."/>
            <person name="Warris S."/>
            <person name="Nguyen H.D.T."/>
            <person name="van Gent-Pelzer M.P.E."/>
            <person name="Joly D.L."/>
            <person name="van de Geest H.C."/>
            <person name="Bonants P.J.M."/>
            <person name="Smith D.S."/>
            <person name="Levesque C.A."/>
            <person name="van der Lee T.A.J."/>
        </authorList>
    </citation>
    <scope>NUCLEOTIDE SEQUENCE [LARGE SCALE GENOMIC DNA]</scope>
    <source>
        <strain evidence="10 11">CBS 675.73</strain>
    </source>
</reference>
<evidence type="ECO:0000256" key="3">
    <source>
        <dbReference type="ARBA" id="ARBA00011738"/>
    </source>
</evidence>
<accession>A0A507FJL1</accession>
<keyword evidence="7 8" id="KW-0012">Acyltransferase</keyword>
<evidence type="ECO:0000313" key="11">
    <source>
        <dbReference type="Proteomes" id="UP000320333"/>
    </source>
</evidence>
<keyword evidence="6" id="KW-0472">Membrane</keyword>
<dbReference type="CDD" id="cd04301">
    <property type="entry name" value="NAT_SF"/>
    <property type="match status" value="1"/>
</dbReference>
<comment type="similarity">
    <text evidence="8">Belongs to the acetyltransferase family. GNA1 subfamily.</text>
</comment>
<feature type="domain" description="N-acetyltransferase" evidence="9">
    <location>
        <begin position="21"/>
        <end position="173"/>
    </location>
</feature>